<evidence type="ECO:0000259" key="9">
    <source>
        <dbReference type="Pfam" id="PF07992"/>
    </source>
</evidence>
<protein>
    <recommendedName>
        <fullName evidence="2">NADH:ubiquinone reductase (non-electrogenic)</fullName>
        <ecNumber evidence="2">1.6.5.9</ecNumber>
    </recommendedName>
</protein>
<comment type="caution">
    <text evidence="10">The sequence shown here is derived from an EMBL/GenBank/DDBJ whole genome shotgun (WGS) entry which is preliminary data.</text>
</comment>
<dbReference type="GO" id="GO:0050136">
    <property type="term" value="F:NADH dehydrogenase (quinone) (non-electrogenic) activity"/>
    <property type="evidence" value="ECO:0007669"/>
    <property type="project" value="UniProtKB-EC"/>
</dbReference>
<dbReference type="SUPFAM" id="SSF51905">
    <property type="entry name" value="FAD/NAD(P)-binding domain"/>
    <property type="match status" value="1"/>
</dbReference>
<dbReference type="EMBL" id="VOEJ01000001">
    <property type="protein sequence ID" value="TWR30966.1"/>
    <property type="molecule type" value="Genomic_DNA"/>
</dbReference>
<dbReference type="EC" id="1.6.5.9" evidence="2"/>
<accession>A0A563UI25</accession>
<evidence type="ECO:0000256" key="7">
    <source>
        <dbReference type="ARBA" id="ARBA00047599"/>
    </source>
</evidence>
<keyword evidence="8" id="KW-0472">Membrane</keyword>
<dbReference type="RefSeq" id="WP_146379863.1">
    <property type="nucleotide sequence ID" value="NZ_VOEJ01000001.1"/>
</dbReference>
<evidence type="ECO:0000256" key="6">
    <source>
        <dbReference type="ARBA" id="ARBA00023027"/>
    </source>
</evidence>
<gene>
    <name evidence="10" type="ORF">FPZ43_00335</name>
</gene>
<feature type="domain" description="FAD/NAD(P)-binding" evidence="9">
    <location>
        <begin position="9"/>
        <end position="329"/>
    </location>
</feature>
<evidence type="ECO:0000256" key="4">
    <source>
        <dbReference type="ARBA" id="ARBA00022827"/>
    </source>
</evidence>
<evidence type="ECO:0000256" key="5">
    <source>
        <dbReference type="ARBA" id="ARBA00023002"/>
    </source>
</evidence>
<dbReference type="Proteomes" id="UP000320042">
    <property type="component" value="Unassembled WGS sequence"/>
</dbReference>
<comment type="similarity">
    <text evidence="1">Belongs to the NADH dehydrogenase family.</text>
</comment>
<evidence type="ECO:0000313" key="11">
    <source>
        <dbReference type="Proteomes" id="UP000320042"/>
    </source>
</evidence>
<organism evidence="10 11">
    <name type="scientific">Mucilaginibacter pallidiroseus</name>
    <dbReference type="NCBI Taxonomy" id="2599295"/>
    <lineage>
        <taxon>Bacteria</taxon>
        <taxon>Pseudomonadati</taxon>
        <taxon>Bacteroidota</taxon>
        <taxon>Sphingobacteriia</taxon>
        <taxon>Sphingobacteriales</taxon>
        <taxon>Sphingobacteriaceae</taxon>
        <taxon>Mucilaginibacter</taxon>
    </lineage>
</organism>
<dbReference type="PRINTS" id="PR00411">
    <property type="entry name" value="PNDRDTASEI"/>
</dbReference>
<dbReference type="InterPro" id="IPR045024">
    <property type="entry name" value="NDH-2"/>
</dbReference>
<dbReference type="OrthoDB" id="9781621at2"/>
<feature type="transmembrane region" description="Helical" evidence="8">
    <location>
        <begin position="373"/>
        <end position="395"/>
    </location>
</feature>
<dbReference type="PANTHER" id="PTHR43706">
    <property type="entry name" value="NADH DEHYDROGENASE"/>
    <property type="match status" value="1"/>
</dbReference>
<keyword evidence="6" id="KW-0520">NAD</keyword>
<dbReference type="InterPro" id="IPR036188">
    <property type="entry name" value="FAD/NAD-bd_sf"/>
</dbReference>
<keyword evidence="8" id="KW-0812">Transmembrane</keyword>
<sequence>MDSITTKKNIIVIGGGFAGLNFITKLFKNDYYNVTLVDKNNYNYFTPLIYQVATGFLEPSSISYPFRKYLRRKRINFRMAALERVDAASNTIYLSDGGELQYDILVFAAGSKTNFFGNENVRKNAFSLKGIDDALYLRNEMIKTQELAAIEKDPVERKKLMSIVIAGGGPTGVEVAGMLAEMKKYILGADYPNLDAAEADIYIVDGSPDLLAPMSDKSHKAAYDELHKQGVLIKLETRVNDFENGRVHLSDGSVIEAKTLIWAAGVTANLFNGIAPESIGKGGRMLTNEFNQVNGYQNIYAIGDIAIQFNDPAYPNGHPQLAQPAIQQGKRLAKNLMLAAKGKAMEPFIYFDRGDMAIIGRRIAVADLFKQKLHFGGFLGLLAWLFIHLISLVNYNNRIRTLYSWAVAYLTRDQAFRMIFRSGNRENKMENYNSNPLS</sequence>
<keyword evidence="3" id="KW-0285">Flavoprotein</keyword>
<dbReference type="InterPro" id="IPR023753">
    <property type="entry name" value="FAD/NAD-binding_dom"/>
</dbReference>
<keyword evidence="4" id="KW-0274">FAD</keyword>
<reference evidence="10 11" key="1">
    <citation type="submission" date="2019-07" db="EMBL/GenBank/DDBJ databases">
        <authorList>
            <person name="Kim J."/>
        </authorList>
    </citation>
    <scope>NUCLEOTIDE SEQUENCE [LARGE SCALE GENOMIC DNA]</scope>
    <source>
        <strain evidence="11">dk17</strain>
    </source>
</reference>
<proteinExistence type="inferred from homology"/>
<keyword evidence="5" id="KW-0560">Oxidoreductase</keyword>
<comment type="catalytic activity">
    <reaction evidence="7">
        <text>a quinone + NADH + H(+) = a quinol + NAD(+)</text>
        <dbReference type="Rhea" id="RHEA:46160"/>
        <dbReference type="ChEBI" id="CHEBI:15378"/>
        <dbReference type="ChEBI" id="CHEBI:24646"/>
        <dbReference type="ChEBI" id="CHEBI:57540"/>
        <dbReference type="ChEBI" id="CHEBI:57945"/>
        <dbReference type="ChEBI" id="CHEBI:132124"/>
        <dbReference type="EC" id="1.6.5.9"/>
    </reaction>
</comment>
<keyword evidence="8" id="KW-1133">Transmembrane helix</keyword>
<dbReference type="PRINTS" id="PR00368">
    <property type="entry name" value="FADPNR"/>
</dbReference>
<keyword evidence="11" id="KW-1185">Reference proteome</keyword>
<evidence type="ECO:0000256" key="3">
    <source>
        <dbReference type="ARBA" id="ARBA00022630"/>
    </source>
</evidence>
<evidence type="ECO:0000256" key="1">
    <source>
        <dbReference type="ARBA" id="ARBA00005272"/>
    </source>
</evidence>
<dbReference type="PANTHER" id="PTHR43706:SF47">
    <property type="entry name" value="EXTERNAL NADH-UBIQUINONE OXIDOREDUCTASE 1, MITOCHONDRIAL-RELATED"/>
    <property type="match status" value="1"/>
</dbReference>
<dbReference type="AlphaFoldDB" id="A0A563UI25"/>
<evidence type="ECO:0000256" key="2">
    <source>
        <dbReference type="ARBA" id="ARBA00012637"/>
    </source>
</evidence>
<dbReference type="Pfam" id="PF07992">
    <property type="entry name" value="Pyr_redox_2"/>
    <property type="match status" value="1"/>
</dbReference>
<evidence type="ECO:0000256" key="8">
    <source>
        <dbReference type="SAM" id="Phobius"/>
    </source>
</evidence>
<evidence type="ECO:0000313" key="10">
    <source>
        <dbReference type="EMBL" id="TWR30966.1"/>
    </source>
</evidence>
<name>A0A563UI25_9SPHI</name>
<dbReference type="Gene3D" id="3.50.50.100">
    <property type="match status" value="1"/>
</dbReference>